<sequence length="140" mass="16387">MPNLHKAEELKFCILKVFGYGRKCGHGFNSLRSWTVDIRSSVALSQTSKLEEQQQPPVSLFELHRNNIPEGLHRNNILEELHKSNIPEDLHRNNIAEKLHRNNNPENLHRNNIPDPDRNNIPEDLHRNNIAEKLHRNNTF</sequence>
<dbReference type="InParanoid" id="T1FDG2"/>
<name>T1FDG2_HELRO</name>
<dbReference type="Proteomes" id="UP000015101">
    <property type="component" value="Unassembled WGS sequence"/>
</dbReference>
<reference evidence="2 4" key="2">
    <citation type="journal article" date="2013" name="Nature">
        <title>Insights into bilaterian evolution from three spiralian genomes.</title>
        <authorList>
            <person name="Simakov O."/>
            <person name="Marletaz F."/>
            <person name="Cho S.J."/>
            <person name="Edsinger-Gonzales E."/>
            <person name="Havlak P."/>
            <person name="Hellsten U."/>
            <person name="Kuo D.H."/>
            <person name="Larsson T."/>
            <person name="Lv J."/>
            <person name="Arendt D."/>
            <person name="Savage R."/>
            <person name="Osoegawa K."/>
            <person name="de Jong P."/>
            <person name="Grimwood J."/>
            <person name="Chapman J.A."/>
            <person name="Shapiro H."/>
            <person name="Aerts A."/>
            <person name="Otillar R.P."/>
            <person name="Terry A.Y."/>
            <person name="Boore J.L."/>
            <person name="Grigoriev I.V."/>
            <person name="Lindberg D.R."/>
            <person name="Seaver E.C."/>
            <person name="Weisblat D.A."/>
            <person name="Putnam N.H."/>
            <person name="Rokhsar D.S."/>
        </authorList>
    </citation>
    <scope>NUCLEOTIDE SEQUENCE</scope>
</reference>
<dbReference type="GeneID" id="20206861"/>
<protein>
    <submittedName>
        <fullName evidence="2 3">Uncharacterized protein</fullName>
    </submittedName>
</protein>
<accession>T1FDG2</accession>
<feature type="compositionally biased region" description="Low complexity" evidence="1">
    <location>
        <begin position="102"/>
        <end position="114"/>
    </location>
</feature>
<evidence type="ECO:0000313" key="4">
    <source>
        <dbReference type="Proteomes" id="UP000015101"/>
    </source>
</evidence>
<evidence type="ECO:0000313" key="2">
    <source>
        <dbReference type="EMBL" id="ESN96814.1"/>
    </source>
</evidence>
<feature type="region of interest" description="Disordered" evidence="1">
    <location>
        <begin position="99"/>
        <end position="119"/>
    </location>
</feature>
<reference evidence="4" key="1">
    <citation type="submission" date="2012-12" db="EMBL/GenBank/DDBJ databases">
        <authorList>
            <person name="Hellsten U."/>
            <person name="Grimwood J."/>
            <person name="Chapman J.A."/>
            <person name="Shapiro H."/>
            <person name="Aerts A."/>
            <person name="Otillar R.P."/>
            <person name="Terry A.Y."/>
            <person name="Boore J.L."/>
            <person name="Simakov O."/>
            <person name="Marletaz F."/>
            <person name="Cho S.-J."/>
            <person name="Edsinger-Gonzales E."/>
            <person name="Havlak P."/>
            <person name="Kuo D.-H."/>
            <person name="Larsson T."/>
            <person name="Lv J."/>
            <person name="Arendt D."/>
            <person name="Savage R."/>
            <person name="Osoegawa K."/>
            <person name="de Jong P."/>
            <person name="Lindberg D.R."/>
            <person name="Seaver E.C."/>
            <person name="Weisblat D.A."/>
            <person name="Putnam N.H."/>
            <person name="Grigoriev I.V."/>
            <person name="Rokhsar D.S."/>
        </authorList>
    </citation>
    <scope>NUCLEOTIDE SEQUENCE</scope>
</reference>
<evidence type="ECO:0000256" key="1">
    <source>
        <dbReference type="SAM" id="MobiDB-lite"/>
    </source>
</evidence>
<dbReference type="KEGG" id="hro:HELRODRAFT_178609"/>
<gene>
    <name evidence="3" type="primary">20206861</name>
    <name evidence="2" type="ORF">HELRODRAFT_178609</name>
</gene>
<dbReference type="EMBL" id="KB097487">
    <property type="protein sequence ID" value="ESN96814.1"/>
    <property type="molecule type" value="Genomic_DNA"/>
</dbReference>
<reference evidence="3" key="3">
    <citation type="submission" date="2015-06" db="UniProtKB">
        <authorList>
            <consortium name="EnsemblMetazoa"/>
        </authorList>
    </citation>
    <scope>IDENTIFICATION</scope>
</reference>
<dbReference type="AlphaFoldDB" id="T1FDG2"/>
<evidence type="ECO:0000313" key="3">
    <source>
        <dbReference type="EnsemblMetazoa" id="HelroP178609"/>
    </source>
</evidence>
<dbReference type="EMBL" id="AMQM01006513">
    <property type="status" value="NOT_ANNOTATED_CDS"/>
    <property type="molecule type" value="Genomic_DNA"/>
</dbReference>
<keyword evidence="4" id="KW-1185">Reference proteome</keyword>
<dbReference type="HOGENOM" id="CLU_1837268_0_0_1"/>
<dbReference type="RefSeq" id="XP_009024965.1">
    <property type="nucleotide sequence ID" value="XM_009026717.1"/>
</dbReference>
<dbReference type="EnsemblMetazoa" id="HelroT178609">
    <property type="protein sequence ID" value="HelroP178609"/>
    <property type="gene ID" value="HelroG178609"/>
</dbReference>
<proteinExistence type="predicted"/>
<organism evidence="3 4">
    <name type="scientific">Helobdella robusta</name>
    <name type="common">Californian leech</name>
    <dbReference type="NCBI Taxonomy" id="6412"/>
    <lineage>
        <taxon>Eukaryota</taxon>
        <taxon>Metazoa</taxon>
        <taxon>Spiralia</taxon>
        <taxon>Lophotrochozoa</taxon>
        <taxon>Annelida</taxon>
        <taxon>Clitellata</taxon>
        <taxon>Hirudinea</taxon>
        <taxon>Rhynchobdellida</taxon>
        <taxon>Glossiphoniidae</taxon>
        <taxon>Helobdella</taxon>
    </lineage>
</organism>
<dbReference type="CTD" id="20206861"/>